<reference evidence="2" key="1">
    <citation type="submission" date="2018-10" db="EMBL/GenBank/DDBJ databases">
        <title>Effector identification in a new, highly contiguous assembly of the strawberry crown rot pathogen Phytophthora cactorum.</title>
        <authorList>
            <person name="Armitage A.D."/>
            <person name="Nellist C.F."/>
            <person name="Bates H."/>
            <person name="Vickerstaff R.J."/>
            <person name="Harrison R.J."/>
        </authorList>
    </citation>
    <scope>NUCLEOTIDE SEQUENCE</scope>
    <source>
        <strain evidence="2">4040</strain>
    </source>
</reference>
<evidence type="ECO:0000313" key="3">
    <source>
        <dbReference type="Proteomes" id="UP000736787"/>
    </source>
</evidence>
<sequence length="245" mass="28355">MVVEEDRERIRHMFGRATDGEEMKYETVIYSTNQERVELGVVLAPVIVDKQVVGNYIIMKDITDEKRVKRLSETIESHRYEQKQFAVMVLDLDRFKVINDSLGHIYGDLFLQEMSRRIKDKLNGEDVTLARMGGDEFAILVHQYTSLGDITRLAERIIQAIAKPCYLKESEFYVTGSIGIAVFPDHGQDAIELLQHADTAMYEVKKNGKNGYQFFSAELHHELRERMVLENDLRKALDRGEFVLH</sequence>
<name>A0A8T1AQJ7_9STRA</name>
<evidence type="ECO:0000313" key="2">
    <source>
        <dbReference type="EMBL" id="KAG2884492.1"/>
    </source>
</evidence>
<dbReference type="SMART" id="SM00267">
    <property type="entry name" value="GGDEF"/>
    <property type="match status" value="1"/>
</dbReference>
<dbReference type="InterPro" id="IPR052163">
    <property type="entry name" value="DGC-Regulatory_Protein"/>
</dbReference>
<dbReference type="SUPFAM" id="SSF55073">
    <property type="entry name" value="Nucleotide cyclase"/>
    <property type="match status" value="1"/>
</dbReference>
<protein>
    <recommendedName>
        <fullName evidence="1">GGDEF domain-containing protein</fullName>
    </recommendedName>
</protein>
<feature type="non-terminal residue" evidence="2">
    <location>
        <position position="1"/>
    </location>
</feature>
<evidence type="ECO:0000259" key="1">
    <source>
        <dbReference type="PROSITE" id="PS50887"/>
    </source>
</evidence>
<organism evidence="2 3">
    <name type="scientific">Phytophthora cactorum</name>
    <dbReference type="NCBI Taxonomy" id="29920"/>
    <lineage>
        <taxon>Eukaryota</taxon>
        <taxon>Sar</taxon>
        <taxon>Stramenopiles</taxon>
        <taxon>Oomycota</taxon>
        <taxon>Peronosporomycetes</taxon>
        <taxon>Peronosporales</taxon>
        <taxon>Peronosporaceae</taxon>
        <taxon>Phytophthora</taxon>
    </lineage>
</organism>
<proteinExistence type="predicted"/>
<comment type="caution">
    <text evidence="2">The sequence shown here is derived from an EMBL/GenBank/DDBJ whole genome shotgun (WGS) entry which is preliminary data.</text>
</comment>
<dbReference type="PANTHER" id="PTHR46663:SF3">
    <property type="entry name" value="SLL0267 PROTEIN"/>
    <property type="match status" value="1"/>
</dbReference>
<dbReference type="PANTHER" id="PTHR46663">
    <property type="entry name" value="DIGUANYLATE CYCLASE DGCT-RELATED"/>
    <property type="match status" value="1"/>
</dbReference>
<dbReference type="InterPro" id="IPR000160">
    <property type="entry name" value="GGDEF_dom"/>
</dbReference>
<dbReference type="InterPro" id="IPR029787">
    <property type="entry name" value="Nucleotide_cyclase"/>
</dbReference>
<dbReference type="Pfam" id="PF00990">
    <property type="entry name" value="GGDEF"/>
    <property type="match status" value="1"/>
</dbReference>
<dbReference type="Gene3D" id="3.30.70.270">
    <property type="match status" value="1"/>
</dbReference>
<feature type="domain" description="GGDEF" evidence="1">
    <location>
        <begin position="83"/>
        <end position="217"/>
    </location>
</feature>
<dbReference type="NCBIfam" id="TIGR00254">
    <property type="entry name" value="GGDEF"/>
    <property type="match status" value="1"/>
</dbReference>
<dbReference type="AlphaFoldDB" id="A0A8T1AQJ7"/>
<dbReference type="PROSITE" id="PS50887">
    <property type="entry name" value="GGDEF"/>
    <property type="match status" value="1"/>
</dbReference>
<gene>
    <name evidence="2" type="ORF">PC117_g25815</name>
</gene>
<dbReference type="CDD" id="cd01949">
    <property type="entry name" value="GGDEF"/>
    <property type="match status" value="1"/>
</dbReference>
<dbReference type="InterPro" id="IPR043128">
    <property type="entry name" value="Rev_trsase/Diguanyl_cyclase"/>
</dbReference>
<dbReference type="Proteomes" id="UP000736787">
    <property type="component" value="Unassembled WGS sequence"/>
</dbReference>
<dbReference type="EMBL" id="RCMK01002126">
    <property type="protein sequence ID" value="KAG2884492.1"/>
    <property type="molecule type" value="Genomic_DNA"/>
</dbReference>
<accession>A0A8T1AQJ7</accession>